<keyword evidence="3 5" id="KW-0904">Protein phosphatase</keyword>
<evidence type="ECO:0000256" key="3">
    <source>
        <dbReference type="ARBA" id="ARBA00022912"/>
    </source>
</evidence>
<dbReference type="SUPFAM" id="SSF89550">
    <property type="entry name" value="PHP domain-like"/>
    <property type="match status" value="1"/>
</dbReference>
<dbReference type="RefSeq" id="WP_130606373.1">
    <property type="nucleotide sequence ID" value="NZ_AP019400.1"/>
</dbReference>
<proteinExistence type="inferred from homology"/>
<dbReference type="Gene3D" id="3.20.20.140">
    <property type="entry name" value="Metal-dependent hydrolases"/>
    <property type="match status" value="1"/>
</dbReference>
<organism evidence="6 7">
    <name type="scientific">Cohnella abietis</name>
    <dbReference type="NCBI Taxonomy" id="2507935"/>
    <lineage>
        <taxon>Bacteria</taxon>
        <taxon>Bacillati</taxon>
        <taxon>Bacillota</taxon>
        <taxon>Bacilli</taxon>
        <taxon>Bacillales</taxon>
        <taxon>Paenibacillaceae</taxon>
        <taxon>Cohnella</taxon>
    </lineage>
</organism>
<comment type="catalytic activity">
    <reaction evidence="4 5">
        <text>O-phospho-L-tyrosyl-[protein] + H2O = L-tyrosyl-[protein] + phosphate</text>
        <dbReference type="Rhea" id="RHEA:10684"/>
        <dbReference type="Rhea" id="RHEA-COMP:10136"/>
        <dbReference type="Rhea" id="RHEA-COMP:20101"/>
        <dbReference type="ChEBI" id="CHEBI:15377"/>
        <dbReference type="ChEBI" id="CHEBI:43474"/>
        <dbReference type="ChEBI" id="CHEBI:46858"/>
        <dbReference type="ChEBI" id="CHEBI:61978"/>
        <dbReference type="EC" id="3.1.3.48"/>
    </reaction>
</comment>
<dbReference type="EC" id="3.1.3.48" evidence="5"/>
<dbReference type="InterPro" id="IPR016195">
    <property type="entry name" value="Pol/histidinol_Pase-like"/>
</dbReference>
<evidence type="ECO:0000256" key="5">
    <source>
        <dbReference type="PIRNR" id="PIRNR016557"/>
    </source>
</evidence>
<evidence type="ECO:0000256" key="1">
    <source>
        <dbReference type="ARBA" id="ARBA00005750"/>
    </source>
</evidence>
<dbReference type="InterPro" id="IPR016667">
    <property type="entry name" value="Caps_polysacc_synth_CpsB/CapC"/>
</dbReference>
<evidence type="ECO:0000313" key="7">
    <source>
        <dbReference type="Proteomes" id="UP000289856"/>
    </source>
</evidence>
<evidence type="ECO:0000256" key="2">
    <source>
        <dbReference type="ARBA" id="ARBA00022801"/>
    </source>
</evidence>
<reference evidence="6 7" key="1">
    <citation type="submission" date="2019-01" db="EMBL/GenBank/DDBJ databases">
        <title>Complete genome sequence of Cohnella hallensis HS21 isolated from Korean fir (Abies koreana) rhizospheric soil.</title>
        <authorList>
            <person name="Jiang L."/>
            <person name="Kang S.W."/>
            <person name="Kim S."/>
            <person name="Jung J."/>
            <person name="Kim C.Y."/>
            <person name="Kim D.H."/>
            <person name="Kim S.W."/>
            <person name="Lee J."/>
        </authorList>
    </citation>
    <scope>NUCLEOTIDE SEQUENCE [LARGE SCALE GENOMIC DNA]</scope>
    <source>
        <strain evidence="6 7">HS21</strain>
    </source>
</reference>
<dbReference type="KEGG" id="cohn:KCTCHS21_14860"/>
<evidence type="ECO:0000256" key="4">
    <source>
        <dbReference type="ARBA" id="ARBA00051722"/>
    </source>
</evidence>
<dbReference type="PANTHER" id="PTHR39181:SF1">
    <property type="entry name" value="TYROSINE-PROTEIN PHOSPHATASE YWQE"/>
    <property type="match status" value="1"/>
</dbReference>
<dbReference type="OrthoDB" id="9788539at2"/>
<dbReference type="Proteomes" id="UP000289856">
    <property type="component" value="Chromosome"/>
</dbReference>
<dbReference type="EMBL" id="AP019400">
    <property type="protein sequence ID" value="BBI32087.1"/>
    <property type="molecule type" value="Genomic_DNA"/>
</dbReference>
<name>A0A3T1D1V3_9BACL</name>
<evidence type="ECO:0000313" key="6">
    <source>
        <dbReference type="EMBL" id="BBI32087.1"/>
    </source>
</evidence>
<dbReference type="GO" id="GO:0004725">
    <property type="term" value="F:protein tyrosine phosphatase activity"/>
    <property type="evidence" value="ECO:0007669"/>
    <property type="project" value="UniProtKB-UniRule"/>
</dbReference>
<dbReference type="AlphaFoldDB" id="A0A3T1D1V3"/>
<gene>
    <name evidence="6" type="ORF">KCTCHS21_14860</name>
</gene>
<dbReference type="PIRSF" id="PIRSF016557">
    <property type="entry name" value="Caps_synth_CpsB"/>
    <property type="match status" value="1"/>
</dbReference>
<sequence length="260" mass="28805">MIDLHSHLLPGLDDGPKTLQESLFLAHSAAKEGIEIIYATPHHLRAPFDNGRDKVIEAVVQFNIHLRKAGIPLQVRAGQEIRVCPELIQEAYSGQLLPLEGTSYVLLELPSSSIPDFLEDTLHELAVLGWTPILAHPERNREIADNPELLRPLVESGALCQITSHSLTGVFGTRTELAALNICRKGLAHFIASDAHDAVKRPFQLRAAYEKVEKRLGTSWKSTYIENARKLAAGQQIDNISPIARSMSMSKLFGWMARAK</sequence>
<keyword evidence="7" id="KW-1185">Reference proteome</keyword>
<dbReference type="PANTHER" id="PTHR39181">
    <property type="entry name" value="TYROSINE-PROTEIN PHOSPHATASE YWQE"/>
    <property type="match status" value="1"/>
</dbReference>
<accession>A0A3T1D1V3</accession>
<dbReference type="GO" id="GO:0030145">
    <property type="term" value="F:manganese ion binding"/>
    <property type="evidence" value="ECO:0007669"/>
    <property type="project" value="UniProtKB-UniRule"/>
</dbReference>
<keyword evidence="2 5" id="KW-0378">Hydrolase</keyword>
<comment type="similarity">
    <text evidence="1 5">Belongs to the metallo-dependent hydrolases superfamily. CpsB/CapC family.</text>
</comment>
<dbReference type="Pfam" id="PF19567">
    <property type="entry name" value="CpsB_CapC"/>
    <property type="match status" value="1"/>
</dbReference>
<protein>
    <recommendedName>
        <fullName evidence="5">Tyrosine-protein phosphatase</fullName>
        <ecNumber evidence="5">3.1.3.48</ecNumber>
    </recommendedName>
</protein>